<gene>
    <name evidence="2" type="ORF">N337_04073</name>
</gene>
<accession>A0A091U1K7</accession>
<dbReference type="PANTHER" id="PTHR12761:SF1">
    <property type="entry name" value="BLOC-3 COMPLEX MEMBER HPS1"/>
    <property type="match status" value="1"/>
</dbReference>
<proteinExistence type="predicted"/>
<dbReference type="Proteomes" id="UP000053700">
    <property type="component" value="Unassembled WGS sequence"/>
</dbReference>
<feature type="domain" description="FUZ/MON1/HPS1 third Longin" evidence="1">
    <location>
        <begin position="223"/>
        <end position="357"/>
    </location>
</feature>
<dbReference type="InterPro" id="IPR026053">
    <property type="entry name" value="HPS1"/>
</dbReference>
<dbReference type="EMBL" id="KK409488">
    <property type="protein sequence ID" value="KFQ83695.1"/>
    <property type="molecule type" value="Genomic_DNA"/>
</dbReference>
<dbReference type="GO" id="GO:0005085">
    <property type="term" value="F:guanyl-nucleotide exchange factor activity"/>
    <property type="evidence" value="ECO:0007669"/>
    <property type="project" value="TreeGrafter"/>
</dbReference>
<dbReference type="GO" id="GO:0031085">
    <property type="term" value="C:BLOC-3 complex"/>
    <property type="evidence" value="ECO:0007669"/>
    <property type="project" value="TreeGrafter"/>
</dbReference>
<evidence type="ECO:0000259" key="1">
    <source>
        <dbReference type="Pfam" id="PF19038"/>
    </source>
</evidence>
<dbReference type="GO" id="GO:1903232">
    <property type="term" value="P:melanosome assembly"/>
    <property type="evidence" value="ECO:0007669"/>
    <property type="project" value="TreeGrafter"/>
</dbReference>
<name>A0A091U1K7_PHORB</name>
<dbReference type="PANTHER" id="PTHR12761">
    <property type="entry name" value="HERMANSKY-PUDLAK SYNDROME PROTEIN 1"/>
    <property type="match status" value="1"/>
</dbReference>
<evidence type="ECO:0000313" key="3">
    <source>
        <dbReference type="Proteomes" id="UP000053700"/>
    </source>
</evidence>
<keyword evidence="3" id="KW-1185">Reference proteome</keyword>
<reference evidence="2 3" key="1">
    <citation type="submission" date="2014-04" db="EMBL/GenBank/DDBJ databases">
        <title>Genome evolution of avian class.</title>
        <authorList>
            <person name="Zhang G."/>
            <person name="Li C."/>
        </authorList>
    </citation>
    <scope>NUCLEOTIDE SEQUENCE [LARGE SCALE GENOMIC DNA]</scope>
    <source>
        <strain evidence="2">BGI_N337</strain>
    </source>
</reference>
<dbReference type="InterPro" id="IPR043970">
    <property type="entry name" value="FUZ/MON1/HPS1_longin_3"/>
</dbReference>
<feature type="non-terminal residue" evidence="2">
    <location>
        <position position="1"/>
    </location>
</feature>
<organism evidence="2 3">
    <name type="scientific">Phoenicopterus ruber ruber</name>
    <dbReference type="NCBI Taxonomy" id="9218"/>
    <lineage>
        <taxon>Eukaryota</taxon>
        <taxon>Metazoa</taxon>
        <taxon>Chordata</taxon>
        <taxon>Craniata</taxon>
        <taxon>Vertebrata</taxon>
        <taxon>Euteleostomi</taxon>
        <taxon>Archelosauria</taxon>
        <taxon>Archosauria</taxon>
        <taxon>Dinosauria</taxon>
        <taxon>Saurischia</taxon>
        <taxon>Theropoda</taxon>
        <taxon>Coelurosauria</taxon>
        <taxon>Aves</taxon>
        <taxon>Neognathae</taxon>
        <taxon>Neoaves</taxon>
        <taxon>Mirandornithes</taxon>
        <taxon>Phoenicopteriformes</taxon>
        <taxon>Phoenicopteridae</taxon>
        <taxon>Phoenicopterus</taxon>
    </lineage>
</organism>
<evidence type="ECO:0000313" key="2">
    <source>
        <dbReference type="EMBL" id="KFQ83695.1"/>
    </source>
</evidence>
<dbReference type="AlphaFoldDB" id="A0A091U1K7"/>
<sequence length="364" mass="41493">SPLSPQMAEDLLQTLGPLVPEASNPRRIFLDANLREGYCPLLPHTMHCLPLWPGISLVLLTKGPTTHVAVTLYQLLDGFLVLERKLEEGPEVGAPRSYPFLAELRQRMDKFVKKLSGQDIQNTWVDFKNKIFSRSEPGSSLELLQAVANVKRQLCSVYRQLFLASTGPSLSQGLRDRAQKLMREKLLDWRDFLLVKSRRNITMVSYPCWIPLTHPTYLEDFPGLVHFIYVDRTAGQMMAPSLSVSEKSSSELGKGPLATFIKRKVLLDGDYCCSYFLWFENELGYKLEVMEVPVLSDDSAPIGMLAGDYYRKLLRYYSKNHQAEVVKCYELLTVHLGIIPSELVVQQAYDLARRLWEPSRIPLL</sequence>
<dbReference type="OrthoDB" id="10255234at2759"/>
<dbReference type="Pfam" id="PF19038">
    <property type="entry name" value="Fuz_longin_3"/>
    <property type="match status" value="1"/>
</dbReference>
<protein>
    <submittedName>
        <fullName evidence="2">Hermansky-Pudlak syndrome 1 protein</fullName>
    </submittedName>
</protein>
<feature type="non-terminal residue" evidence="2">
    <location>
        <position position="364"/>
    </location>
</feature>